<protein>
    <submittedName>
        <fullName evidence="1">Uncharacterized protein</fullName>
    </submittedName>
</protein>
<evidence type="ECO:0000313" key="1">
    <source>
        <dbReference type="EMBL" id="JAH49729.1"/>
    </source>
</evidence>
<name>A0A0E9T7U3_ANGAN</name>
<proteinExistence type="predicted"/>
<sequence>MDRAGGPVTPQEKSQTRVREKRVRLGSVLQRWGGNAIFLRVSLLNVHPSAV</sequence>
<reference evidence="1" key="2">
    <citation type="journal article" date="2015" name="Fish Shellfish Immunol.">
        <title>Early steps in the European eel (Anguilla anguilla)-Vibrio vulnificus interaction in the gills: Role of the RtxA13 toxin.</title>
        <authorList>
            <person name="Callol A."/>
            <person name="Pajuelo D."/>
            <person name="Ebbesson L."/>
            <person name="Teles M."/>
            <person name="MacKenzie S."/>
            <person name="Amaro C."/>
        </authorList>
    </citation>
    <scope>NUCLEOTIDE SEQUENCE</scope>
</reference>
<dbReference type="EMBL" id="GBXM01058848">
    <property type="protein sequence ID" value="JAH49729.1"/>
    <property type="molecule type" value="Transcribed_RNA"/>
</dbReference>
<reference evidence="1" key="1">
    <citation type="submission" date="2014-11" db="EMBL/GenBank/DDBJ databases">
        <authorList>
            <person name="Amaro Gonzalez C."/>
        </authorList>
    </citation>
    <scope>NUCLEOTIDE SEQUENCE</scope>
</reference>
<accession>A0A0E9T7U3</accession>
<organism evidence="1">
    <name type="scientific">Anguilla anguilla</name>
    <name type="common">European freshwater eel</name>
    <name type="synonym">Muraena anguilla</name>
    <dbReference type="NCBI Taxonomy" id="7936"/>
    <lineage>
        <taxon>Eukaryota</taxon>
        <taxon>Metazoa</taxon>
        <taxon>Chordata</taxon>
        <taxon>Craniata</taxon>
        <taxon>Vertebrata</taxon>
        <taxon>Euteleostomi</taxon>
        <taxon>Actinopterygii</taxon>
        <taxon>Neopterygii</taxon>
        <taxon>Teleostei</taxon>
        <taxon>Anguilliformes</taxon>
        <taxon>Anguillidae</taxon>
        <taxon>Anguilla</taxon>
    </lineage>
</organism>
<dbReference type="AlphaFoldDB" id="A0A0E9T7U3"/>